<name>A0A0R1QD04_9LACO</name>
<proteinExistence type="predicted"/>
<dbReference type="Proteomes" id="UP000051790">
    <property type="component" value="Unassembled WGS sequence"/>
</dbReference>
<accession>A0A0R1QD04</accession>
<dbReference type="NCBIfam" id="TIGR01637">
    <property type="entry name" value="phage_arpU"/>
    <property type="match status" value="1"/>
</dbReference>
<dbReference type="EMBL" id="AZEU01000226">
    <property type="protein sequence ID" value="KRL42573.1"/>
    <property type="molecule type" value="Genomic_DNA"/>
</dbReference>
<gene>
    <name evidence="1" type="ORF">FD01_GL001897</name>
</gene>
<dbReference type="PATRIC" id="fig|1423769.4.peg.2042"/>
<dbReference type="AlphaFoldDB" id="A0A0R1QD04"/>
<organism evidence="1 2">
    <name type="scientific">Lacticaseibacillus manihotivorans DSM 13343 = JCM 12514</name>
    <dbReference type="NCBI Taxonomy" id="1423769"/>
    <lineage>
        <taxon>Bacteria</taxon>
        <taxon>Bacillati</taxon>
        <taxon>Bacillota</taxon>
        <taxon>Bacilli</taxon>
        <taxon>Lactobacillales</taxon>
        <taxon>Lactobacillaceae</taxon>
        <taxon>Lacticaseibacillus</taxon>
    </lineage>
</organism>
<evidence type="ECO:0000313" key="2">
    <source>
        <dbReference type="Proteomes" id="UP000051790"/>
    </source>
</evidence>
<dbReference type="InterPro" id="IPR006524">
    <property type="entry name" value="ArpU-like"/>
</dbReference>
<reference evidence="1 2" key="1">
    <citation type="journal article" date="2015" name="Genome Announc.">
        <title>Expanding the biotechnology potential of lactobacilli through comparative genomics of 213 strains and associated genera.</title>
        <authorList>
            <person name="Sun Z."/>
            <person name="Harris H.M."/>
            <person name="McCann A."/>
            <person name="Guo C."/>
            <person name="Argimon S."/>
            <person name="Zhang W."/>
            <person name="Yang X."/>
            <person name="Jeffery I.B."/>
            <person name="Cooney J.C."/>
            <person name="Kagawa T.F."/>
            <person name="Liu W."/>
            <person name="Song Y."/>
            <person name="Salvetti E."/>
            <person name="Wrobel A."/>
            <person name="Rasinkangas P."/>
            <person name="Parkhill J."/>
            <person name="Rea M.C."/>
            <person name="O'Sullivan O."/>
            <person name="Ritari J."/>
            <person name="Douillard F.P."/>
            <person name="Paul Ross R."/>
            <person name="Yang R."/>
            <person name="Briner A.E."/>
            <person name="Felis G.E."/>
            <person name="de Vos W.M."/>
            <person name="Barrangou R."/>
            <person name="Klaenhammer T.R."/>
            <person name="Caufield P.W."/>
            <person name="Cui Y."/>
            <person name="Zhang H."/>
            <person name="O'Toole P.W."/>
        </authorList>
    </citation>
    <scope>NUCLEOTIDE SEQUENCE [LARGE SCALE GENOMIC DNA]</scope>
    <source>
        <strain evidence="1 2">DSM 13343</strain>
    </source>
</reference>
<keyword evidence="2" id="KW-1185">Reference proteome</keyword>
<comment type="caution">
    <text evidence="1">The sequence shown here is derived from an EMBL/GenBank/DDBJ whole genome shotgun (WGS) entry which is preliminary data.</text>
</comment>
<sequence length="156" mass="17633">MDDLMALFPEIDEKASCDKARQKLKEYRHYARLAGRPLTDLKSPSMDGMPKAQSFQNGTEAALVARLDKVLDAEAHLGVIDNALALCKFQSKWLLYFCYCTPEELEMWQVAERMGLGSVGTAKRQKTAALFEFAESYPNHELIVLRNETSKQLISD</sequence>
<protein>
    <submittedName>
        <fullName evidence="1">Uncharacterized protein</fullName>
    </submittedName>
</protein>
<evidence type="ECO:0000313" key="1">
    <source>
        <dbReference type="EMBL" id="KRL42573.1"/>
    </source>
</evidence>